<dbReference type="Gene3D" id="3.30.70.20">
    <property type="match status" value="1"/>
</dbReference>
<evidence type="ECO:0000256" key="4">
    <source>
        <dbReference type="ARBA" id="ARBA00023004"/>
    </source>
</evidence>
<reference evidence="8" key="1">
    <citation type="submission" date="2016-02" db="EMBL/GenBank/DDBJ databases">
        <title>Draft Genome Sequence of Sporotomaculum syntrophicum Strain FB, a Syntrophic Benzoate Degrader.</title>
        <authorList>
            <person name="Nobu M.K."/>
            <person name="Narihiro T."/>
            <person name="Qiu Y.-L."/>
            <person name="Ohashi A."/>
            <person name="Liu W.-T."/>
            <person name="Yuji S."/>
        </authorList>
    </citation>
    <scope>NUCLEOTIDE SEQUENCE</scope>
    <source>
        <strain evidence="8">FB</strain>
    </source>
</reference>
<dbReference type="InterPro" id="IPR003149">
    <property type="entry name" value="Fe_hydrogenase_ssu"/>
</dbReference>
<feature type="domain" description="4Fe-4S ferredoxin-type" evidence="7">
    <location>
        <begin position="659"/>
        <end position="687"/>
    </location>
</feature>
<dbReference type="CDD" id="cd00207">
    <property type="entry name" value="fer2"/>
    <property type="match status" value="1"/>
</dbReference>
<name>A0A9D3AYY0_9FIRM</name>
<dbReference type="InterPro" id="IPR023753">
    <property type="entry name" value="FAD/NAD-binding_dom"/>
</dbReference>
<dbReference type="EMBL" id="LSRS01000003">
    <property type="protein sequence ID" value="KAF1085289.1"/>
    <property type="molecule type" value="Genomic_DNA"/>
</dbReference>
<dbReference type="SUPFAM" id="SSF53920">
    <property type="entry name" value="Fe-only hydrogenase"/>
    <property type="match status" value="1"/>
</dbReference>
<dbReference type="Pfam" id="PF13510">
    <property type="entry name" value="Fer2_4"/>
    <property type="match status" value="1"/>
</dbReference>
<organism evidence="8 9">
    <name type="scientific">Sporotomaculum syntrophicum</name>
    <dbReference type="NCBI Taxonomy" id="182264"/>
    <lineage>
        <taxon>Bacteria</taxon>
        <taxon>Bacillati</taxon>
        <taxon>Bacillota</taxon>
        <taxon>Clostridia</taxon>
        <taxon>Eubacteriales</taxon>
        <taxon>Desulfallaceae</taxon>
        <taxon>Sporotomaculum</taxon>
    </lineage>
</organism>
<keyword evidence="9" id="KW-1185">Reference proteome</keyword>
<dbReference type="Pfam" id="PF07992">
    <property type="entry name" value="Pyr_redox_2"/>
    <property type="match status" value="1"/>
</dbReference>
<dbReference type="InterPro" id="IPR036010">
    <property type="entry name" value="2Fe-2S_ferredoxin-like_sf"/>
</dbReference>
<dbReference type="InterPro" id="IPR009051">
    <property type="entry name" value="Helical_ferredxn"/>
</dbReference>
<dbReference type="SUPFAM" id="SSF54862">
    <property type="entry name" value="4Fe-4S ferredoxins"/>
    <property type="match status" value="1"/>
</dbReference>
<dbReference type="EC" id="1.12.7.2" evidence="8"/>
<feature type="domain" description="4Fe-4S ferredoxin-type" evidence="7">
    <location>
        <begin position="615"/>
        <end position="645"/>
    </location>
</feature>
<dbReference type="RefSeq" id="WP_161821780.1">
    <property type="nucleotide sequence ID" value="NZ_LSRS01000003.1"/>
</dbReference>
<dbReference type="InterPro" id="IPR036991">
    <property type="entry name" value="Fe_hydrogenase_ssu_sf"/>
</dbReference>
<dbReference type="PROSITE" id="PS51085">
    <property type="entry name" value="2FE2S_FER_2"/>
    <property type="match status" value="1"/>
</dbReference>
<dbReference type="Pfam" id="PF14691">
    <property type="entry name" value="Fer4_20"/>
    <property type="match status" value="1"/>
</dbReference>
<dbReference type="GO" id="GO:0005506">
    <property type="term" value="F:iron ion binding"/>
    <property type="evidence" value="ECO:0007669"/>
    <property type="project" value="InterPro"/>
</dbReference>
<gene>
    <name evidence="8" type="ORF">SPSYN_01425</name>
</gene>
<evidence type="ECO:0000256" key="3">
    <source>
        <dbReference type="ARBA" id="ARBA00022737"/>
    </source>
</evidence>
<keyword evidence="1" id="KW-0004">4Fe-4S</keyword>
<dbReference type="PRINTS" id="PR00469">
    <property type="entry name" value="PNDRDTASEII"/>
</dbReference>
<dbReference type="FunFam" id="3.30.70.20:FF:000035">
    <property type="entry name" value="Iron hydrogenase 1"/>
    <property type="match status" value="1"/>
</dbReference>
<keyword evidence="8" id="KW-0560">Oxidoreductase</keyword>
<dbReference type="PRINTS" id="PR00368">
    <property type="entry name" value="FADPNR"/>
</dbReference>
<keyword evidence="2" id="KW-0479">Metal-binding</keyword>
<dbReference type="InterPro" id="IPR013352">
    <property type="entry name" value="Fe_hydrogenase_subset"/>
</dbReference>
<evidence type="ECO:0000259" key="7">
    <source>
        <dbReference type="PROSITE" id="PS51379"/>
    </source>
</evidence>
<dbReference type="Pfam" id="PF13237">
    <property type="entry name" value="Fer4_10"/>
    <property type="match status" value="1"/>
</dbReference>
<feature type="domain" description="2Fe-2S ferredoxin-type" evidence="6">
    <location>
        <begin position="8"/>
        <end position="89"/>
    </location>
</feature>
<dbReference type="InterPro" id="IPR017900">
    <property type="entry name" value="4Fe4S_Fe_S_CS"/>
</dbReference>
<evidence type="ECO:0000313" key="8">
    <source>
        <dbReference type="EMBL" id="KAF1085289.1"/>
    </source>
</evidence>
<dbReference type="SMART" id="SM00902">
    <property type="entry name" value="Fe_hyd_SSU"/>
    <property type="match status" value="1"/>
</dbReference>
<dbReference type="SUPFAM" id="SSF46548">
    <property type="entry name" value="alpha-helical ferredoxin"/>
    <property type="match status" value="1"/>
</dbReference>
<dbReference type="Gene3D" id="1.10.1060.10">
    <property type="entry name" value="Alpha-helical ferredoxin"/>
    <property type="match status" value="1"/>
</dbReference>
<dbReference type="InterPro" id="IPR028261">
    <property type="entry name" value="DPD_II"/>
</dbReference>
<evidence type="ECO:0000256" key="2">
    <source>
        <dbReference type="ARBA" id="ARBA00022723"/>
    </source>
</evidence>
<dbReference type="PROSITE" id="PS00198">
    <property type="entry name" value="4FE4S_FER_1"/>
    <property type="match status" value="1"/>
</dbReference>
<dbReference type="Pfam" id="PF02906">
    <property type="entry name" value="Fe_hyd_lg_C"/>
    <property type="match status" value="1"/>
</dbReference>
<comment type="caution">
    <text evidence="8">The sequence shown here is derived from an EMBL/GenBank/DDBJ whole genome shotgun (WGS) entry which is preliminary data.</text>
</comment>
<evidence type="ECO:0000313" key="9">
    <source>
        <dbReference type="Proteomes" id="UP000798488"/>
    </source>
</evidence>
<keyword evidence="3" id="KW-0677">Repeat</keyword>
<dbReference type="Gene3D" id="4.10.260.20">
    <property type="entry name" value="Iron hydrogenase, small subunit"/>
    <property type="match status" value="1"/>
</dbReference>
<dbReference type="Pfam" id="PF02256">
    <property type="entry name" value="Fe_hyd_SSU"/>
    <property type="match status" value="1"/>
</dbReference>
<dbReference type="InterPro" id="IPR009016">
    <property type="entry name" value="Fe_hydrogenase"/>
</dbReference>
<protein>
    <submittedName>
        <fullName evidence="8">Iron hydrogenase 1</fullName>
        <ecNumber evidence="8">1.12.7.2</ecNumber>
    </submittedName>
</protein>
<dbReference type="PANTHER" id="PTHR42783">
    <property type="entry name" value="GLUTAMATE SYNTHASE [NADPH] SMALL CHAIN"/>
    <property type="match status" value="1"/>
</dbReference>
<dbReference type="Gene3D" id="3.40.950.10">
    <property type="entry name" value="Fe-only Hydrogenase (Larger Subunit), Chain L, domain 3"/>
    <property type="match status" value="1"/>
</dbReference>
<dbReference type="InterPro" id="IPR036188">
    <property type="entry name" value="FAD/NAD-bd_sf"/>
</dbReference>
<keyword evidence="4" id="KW-0408">Iron</keyword>
<dbReference type="InterPro" id="IPR017896">
    <property type="entry name" value="4Fe4S_Fe-S-bd"/>
</dbReference>
<dbReference type="GO" id="GO:0051539">
    <property type="term" value="F:4 iron, 4 sulfur cluster binding"/>
    <property type="evidence" value="ECO:0007669"/>
    <property type="project" value="UniProtKB-KW"/>
</dbReference>
<proteinExistence type="predicted"/>
<dbReference type="NCBIfam" id="TIGR02512">
    <property type="entry name" value="FeFe_hydrog_A"/>
    <property type="match status" value="1"/>
</dbReference>
<dbReference type="AlphaFoldDB" id="A0A9D3AYY0"/>
<evidence type="ECO:0000256" key="1">
    <source>
        <dbReference type="ARBA" id="ARBA00022485"/>
    </source>
</evidence>
<dbReference type="PROSITE" id="PS51379">
    <property type="entry name" value="4FE4S_FER_2"/>
    <property type="match status" value="2"/>
</dbReference>
<sequence length="1144" mass="126350">MKSISKNKRIKVTVNGRELEVYDELTILQALIQEDVEIPHLCYDIRLERANGNCGLCVVELGEGAEMREVKSCQTPIQAGMIIRTNSDHLKNYRKVRLAQLLSDHNADCVAPCVSTCPNNVDIQKYLRHIQAGNFTEALQVIKETNPFPVVCGRVCPHPCEAACRRNLVDAPVAINYVKRFVADLDLGSPKPWSPKVKPASGKKIAIIGAGPSGLTAAYYSAINGHDVTVFERQPHAGGMMRYGIPEYRLPKATLDKEIELIRNLGVRIVTGKAVGTHVMLTDLQQDFDAVYLAIGSWGTTPFQLEGVWTGIQYLEQNVKGLDTNTGKEVVVIGGGNTAIDCSRTALRNGAEKVTILYRRCREEMPAEPYEIEEAEHEGVGMMFLIYPEKIEIKGDKKILRCLKMQLGEPDRSGRRRPIPIEGSEIIIEADTVIAAIGQSTDTRFLYNDLPVRLNKWGDVDINGRTFETSESKIFAGGDCVTGPATVIQAIAAGRHAAESIDSFLTVGYAKVHREDYSCSRGSLEDLPRWMYEDTPRLPRTVMPALDPEIRKKNYAEVELGLSEEQAVAEAERCLQCGCKSRYDCDLRNAASDYNLEFKSPDYDRPFFPITDDHPFITRDHNKCISCGRCITACAEVEGPDILTFYMKHGRQLVGTKSGRPLEHTDCISCGHCVNACPCGALRYTSEKGKVFRALHDPSKTVVAFVAPAVRAIIATRYGISPEAATPFIAGLLKQLGFDKVFDNAFAADLTIMEETTEFLDRVTGQGVMPQFTSCCPGWVNFVERRYPEIIPHLSTCKSPQMMMGATIKNHFAQMAGLARQDLYVVSIVPCIAKKYEAKRPEFATDGIPDVDAVLNSVEMLEMMDLKLIDPADVVPQEYDEPYRMVSGAGILFGNSGGVAEAALRMAVEKLSGVPLADHLDFTEIRGFDGVKETTIEANGVKVRVAVISGLHNAEPIIQKVARGEEIGYDLIEIMACPGGCISGAGHPVPEKIDSLEKREQVLIDIDMSSKIRKSQDNPDIMKLYQEFYGQPNSQLAHELLHTHYYQVEGDTLGAKVLKKSDSAFLTNEFEICVCDACSAKGSKELYQATYNSIHAQKMDAFVKVRTTRLKAGHAGEGIHVILDGKKIEAAELSNIYKAIRANR</sequence>
<dbReference type="InterPro" id="IPR004108">
    <property type="entry name" value="Fe_hydrogenase_lsu_C"/>
</dbReference>
<dbReference type="Proteomes" id="UP000798488">
    <property type="component" value="Unassembled WGS sequence"/>
</dbReference>
<dbReference type="SUPFAM" id="SSF51971">
    <property type="entry name" value="Nucleotide-binding domain"/>
    <property type="match status" value="2"/>
</dbReference>
<dbReference type="InterPro" id="IPR001041">
    <property type="entry name" value="2Fe-2S_ferredoxin-type"/>
</dbReference>
<dbReference type="PANTHER" id="PTHR42783:SF3">
    <property type="entry name" value="GLUTAMATE SYNTHASE [NADPH] SMALL CHAIN-RELATED"/>
    <property type="match status" value="1"/>
</dbReference>
<accession>A0A9D3AYY0</accession>
<keyword evidence="5" id="KW-0411">Iron-sulfur</keyword>
<dbReference type="Gene3D" id="3.40.50.1780">
    <property type="match status" value="1"/>
</dbReference>
<evidence type="ECO:0000259" key="6">
    <source>
        <dbReference type="PROSITE" id="PS51085"/>
    </source>
</evidence>
<dbReference type="Gene3D" id="3.50.50.60">
    <property type="entry name" value="FAD/NAD(P)-binding domain"/>
    <property type="match status" value="2"/>
</dbReference>
<dbReference type="SUPFAM" id="SSF54292">
    <property type="entry name" value="2Fe-2S ferredoxin-like"/>
    <property type="match status" value="1"/>
</dbReference>
<dbReference type="OrthoDB" id="9803192at2"/>
<evidence type="ECO:0000256" key="5">
    <source>
        <dbReference type="ARBA" id="ARBA00023014"/>
    </source>
</evidence>
<dbReference type="GO" id="GO:0008901">
    <property type="term" value="F:ferredoxin hydrogenase activity"/>
    <property type="evidence" value="ECO:0007669"/>
    <property type="project" value="UniProtKB-EC"/>
</dbReference>